<organism evidence="3 5">
    <name type="scientific">Lingula anatina</name>
    <name type="common">Brachiopod</name>
    <name type="synonym">Lingula unguis</name>
    <dbReference type="NCBI Taxonomy" id="7574"/>
    <lineage>
        <taxon>Eukaryota</taxon>
        <taxon>Metazoa</taxon>
        <taxon>Spiralia</taxon>
        <taxon>Lophotrochozoa</taxon>
        <taxon>Brachiopoda</taxon>
        <taxon>Linguliformea</taxon>
        <taxon>Lingulata</taxon>
        <taxon>Lingulida</taxon>
        <taxon>Linguloidea</taxon>
        <taxon>Lingulidae</taxon>
        <taxon>Lingula</taxon>
    </lineage>
</organism>
<dbReference type="Proteomes" id="UP000085678">
    <property type="component" value="Unplaced"/>
</dbReference>
<keyword evidence="3" id="KW-1185">Reference proteome</keyword>
<dbReference type="Pfam" id="PF13926">
    <property type="entry name" value="DUF4211"/>
    <property type="match status" value="1"/>
</dbReference>
<accession>A0A1S3JV86</accession>
<feature type="compositionally biased region" description="Acidic residues" evidence="1">
    <location>
        <begin position="147"/>
        <end position="162"/>
    </location>
</feature>
<dbReference type="OMA" id="LQREHWS"/>
<dbReference type="AlphaFoldDB" id="A0A1S3JV86"/>
<dbReference type="OrthoDB" id="21499at2759"/>
<protein>
    <submittedName>
        <fullName evidence="4 5">Coiled-coil domain-containing protein 82</fullName>
    </submittedName>
</protein>
<name>A0A1S3JV86_LINAN</name>
<dbReference type="GO" id="GO:0005634">
    <property type="term" value="C:nucleus"/>
    <property type="evidence" value="ECO:0007669"/>
    <property type="project" value="TreeGrafter"/>
</dbReference>
<evidence type="ECO:0000313" key="4">
    <source>
        <dbReference type="RefSeq" id="XP_013414006.1"/>
    </source>
</evidence>
<proteinExistence type="predicted"/>
<dbReference type="RefSeq" id="XP_013414014.1">
    <property type="nucleotide sequence ID" value="XM_013558560.1"/>
</dbReference>
<dbReference type="GeneID" id="106176243"/>
<dbReference type="STRING" id="7574.A0A1S3JV86"/>
<dbReference type="PANTHER" id="PTHR14689">
    <property type="entry name" value="PHORBOL-ESTER_DAG-TYPE DOMAIN-CONTAINING PROTEIN"/>
    <property type="match status" value="1"/>
</dbReference>
<dbReference type="KEGG" id="lak:106176243"/>
<dbReference type="PANTHER" id="PTHR14689:SF0">
    <property type="entry name" value="COILED-COIL DOMAIN-CONTAINING PROTEIN 82"/>
    <property type="match status" value="1"/>
</dbReference>
<evidence type="ECO:0000259" key="2">
    <source>
        <dbReference type="Pfam" id="PF13926"/>
    </source>
</evidence>
<evidence type="ECO:0000256" key="1">
    <source>
        <dbReference type="SAM" id="MobiDB-lite"/>
    </source>
</evidence>
<feature type="domain" description="DUF4211" evidence="2">
    <location>
        <begin position="217"/>
        <end position="347"/>
    </location>
</feature>
<gene>
    <name evidence="4 5" type="primary">LOC106176243</name>
</gene>
<evidence type="ECO:0000313" key="3">
    <source>
        <dbReference type="Proteomes" id="UP000085678"/>
    </source>
</evidence>
<sequence length="480" mass="55045">MPGNTSSSAHKKRIRIQDVSDSEDSACRNSSDSDDEVVHSAKKKSRRLQLSDDDEEEKENRQSDEDGGEPEEDDSHRKSSRINLMEGRKRRQSLVFEKLKTPKRERLEAVGKDDSDHDEPDESDYNRIKTSEDDTDEDSQSGFIVSDTEEIEIEEEGEEEKEEISPTKKVSLKHSKKPVIDDDEDEEKDENGGAEVSDSDSIKMLSSSSDPESDASDEEDNFTDIHKTAEMPWKTTLTTYEAFMLVLEMLLNAVFDPEFLHPWNLENHNSVIRPAFQKISDEVHARKVIVDSQAWGRAYREALESHPRMKESDLSYSTTDCEACNRRDHPATRDILFTGNMYDEVTLQPLGEEEEQESDSSDSGEEKYRGDNPANGSIFEVGRHCATRSSLYHCLYHYKYDLMVACRKKVKKMQKRFPDDESSDIIIKCMGDKLWIEDQFKFLQSCLNAAEQYTEDAKPDSSNLGKRWRPRTRVGGLGFR</sequence>
<feature type="compositionally biased region" description="Acidic residues" evidence="1">
    <location>
        <begin position="351"/>
        <end position="363"/>
    </location>
</feature>
<dbReference type="InterPro" id="IPR025451">
    <property type="entry name" value="DUF4211"/>
</dbReference>
<dbReference type="RefSeq" id="XP_013414006.1">
    <property type="nucleotide sequence ID" value="XM_013558552.1"/>
</dbReference>
<feature type="region of interest" description="Disordered" evidence="1">
    <location>
        <begin position="1"/>
        <end position="220"/>
    </location>
</feature>
<feature type="region of interest" description="Disordered" evidence="1">
    <location>
        <begin position="349"/>
        <end position="373"/>
    </location>
</feature>
<reference evidence="4 5" key="1">
    <citation type="submission" date="2025-04" db="UniProtKB">
        <authorList>
            <consortium name="RefSeq"/>
        </authorList>
    </citation>
    <scope>IDENTIFICATION</scope>
    <source>
        <tissue evidence="4 5">Gonads</tissue>
    </source>
</reference>
<feature type="compositionally biased region" description="Basic and acidic residues" evidence="1">
    <location>
        <begin position="97"/>
        <end position="115"/>
    </location>
</feature>
<feature type="compositionally biased region" description="Acidic residues" evidence="1">
    <location>
        <begin position="211"/>
        <end position="220"/>
    </location>
</feature>
<evidence type="ECO:0000313" key="5">
    <source>
        <dbReference type="RefSeq" id="XP_013414014.1"/>
    </source>
</evidence>